<dbReference type="GO" id="GO:0006629">
    <property type="term" value="P:lipid metabolic process"/>
    <property type="evidence" value="ECO:0007669"/>
    <property type="project" value="UniProtKB-KW"/>
</dbReference>
<keyword evidence="17" id="KW-1185">Reference proteome</keyword>
<evidence type="ECO:0000256" key="14">
    <source>
        <dbReference type="SAM" id="Phobius"/>
    </source>
</evidence>
<feature type="transmembrane region" description="Helical" evidence="14">
    <location>
        <begin position="233"/>
        <end position="256"/>
    </location>
</feature>
<feature type="transmembrane region" description="Helical" evidence="14">
    <location>
        <begin position="79"/>
        <end position="99"/>
    </location>
</feature>
<dbReference type="AlphaFoldDB" id="A0A2S9Q784"/>
<evidence type="ECO:0000256" key="12">
    <source>
        <dbReference type="ARBA" id="ARBA00031899"/>
    </source>
</evidence>
<evidence type="ECO:0000256" key="8">
    <source>
        <dbReference type="ARBA" id="ARBA00022989"/>
    </source>
</evidence>
<dbReference type="Proteomes" id="UP000237682">
    <property type="component" value="Unassembled WGS sequence"/>
</dbReference>
<protein>
    <recommendedName>
        <fullName evidence="4">Phosphatidylglycerol lysyltransferase</fullName>
        <ecNumber evidence="3">2.3.2.3</ecNumber>
    </recommendedName>
    <alternativeName>
        <fullName evidence="12">Lysylphosphatidylglycerol synthase</fullName>
    </alternativeName>
</protein>
<evidence type="ECO:0000256" key="1">
    <source>
        <dbReference type="ARBA" id="ARBA00004651"/>
    </source>
</evidence>
<feature type="transmembrane region" description="Helical" evidence="14">
    <location>
        <begin position="38"/>
        <end position="59"/>
    </location>
</feature>
<evidence type="ECO:0000256" key="11">
    <source>
        <dbReference type="ARBA" id="ARBA00023251"/>
    </source>
</evidence>
<comment type="subcellular location">
    <subcellularLocation>
        <location evidence="1">Cell membrane</location>
        <topology evidence="1">Multi-pass membrane protein</topology>
    </subcellularLocation>
</comment>
<dbReference type="PANTHER" id="PTHR34697">
    <property type="entry name" value="PHOSPHATIDYLGLYCEROL LYSYLTRANSFERASE"/>
    <property type="match status" value="1"/>
</dbReference>
<evidence type="ECO:0000256" key="13">
    <source>
        <dbReference type="ARBA" id="ARBA00047540"/>
    </source>
</evidence>
<evidence type="ECO:0000256" key="4">
    <source>
        <dbReference type="ARBA" id="ARBA00021546"/>
    </source>
</evidence>
<dbReference type="OrthoDB" id="145485at2"/>
<feature type="transmembrane region" description="Helical" evidence="14">
    <location>
        <begin position="316"/>
        <end position="336"/>
    </location>
</feature>
<gene>
    <name evidence="16" type="ORF">C5L14_22340</name>
</gene>
<evidence type="ECO:0000256" key="2">
    <source>
        <dbReference type="ARBA" id="ARBA00008627"/>
    </source>
</evidence>
<evidence type="ECO:0000259" key="15">
    <source>
        <dbReference type="Pfam" id="PF09924"/>
    </source>
</evidence>
<feature type="transmembrane region" description="Helical" evidence="14">
    <location>
        <begin position="153"/>
        <end position="179"/>
    </location>
</feature>
<evidence type="ECO:0000313" key="16">
    <source>
        <dbReference type="EMBL" id="PRH85199.1"/>
    </source>
</evidence>
<dbReference type="Pfam" id="PF09924">
    <property type="entry name" value="LPG_synthase_C"/>
    <property type="match status" value="1"/>
</dbReference>
<evidence type="ECO:0000313" key="17">
    <source>
        <dbReference type="Proteomes" id="UP000237682"/>
    </source>
</evidence>
<feature type="transmembrane region" description="Helical" evidence="14">
    <location>
        <begin position="479"/>
        <end position="503"/>
    </location>
</feature>
<feature type="transmembrane region" description="Helical" evidence="14">
    <location>
        <begin position="356"/>
        <end position="379"/>
    </location>
</feature>
<dbReference type="NCBIfam" id="NF033480">
    <property type="entry name" value="bifunc_MprF"/>
    <property type="match status" value="1"/>
</dbReference>
<dbReference type="InterPro" id="IPR051211">
    <property type="entry name" value="PG_lysyltransferase"/>
</dbReference>
<name>A0A2S9Q784_9HYPH</name>
<evidence type="ECO:0000256" key="7">
    <source>
        <dbReference type="ARBA" id="ARBA00022692"/>
    </source>
</evidence>
<evidence type="ECO:0000256" key="5">
    <source>
        <dbReference type="ARBA" id="ARBA00022475"/>
    </source>
</evidence>
<keyword evidence="10 14" id="KW-0472">Membrane</keyword>
<evidence type="ECO:0000256" key="10">
    <source>
        <dbReference type="ARBA" id="ARBA00023136"/>
    </source>
</evidence>
<dbReference type="InterPro" id="IPR022791">
    <property type="entry name" value="L-PG_synthase/AglD"/>
</dbReference>
<keyword evidence="9" id="KW-0443">Lipid metabolism</keyword>
<dbReference type="GO" id="GO:0046677">
    <property type="term" value="P:response to antibiotic"/>
    <property type="evidence" value="ECO:0007669"/>
    <property type="project" value="UniProtKB-KW"/>
</dbReference>
<comment type="catalytic activity">
    <reaction evidence="13">
        <text>L-lysyl-tRNA(Lys) + a 1,2-diacyl-sn-glycero-3-phospho-(1'-sn-glycerol) = a 1,2-diacyl-sn-glycero-3-phospho-1'-(3'-O-L-lysyl)-sn-glycerol + tRNA(Lys)</text>
        <dbReference type="Rhea" id="RHEA:10668"/>
        <dbReference type="Rhea" id="RHEA-COMP:9696"/>
        <dbReference type="Rhea" id="RHEA-COMP:9697"/>
        <dbReference type="ChEBI" id="CHEBI:64716"/>
        <dbReference type="ChEBI" id="CHEBI:75792"/>
        <dbReference type="ChEBI" id="CHEBI:78442"/>
        <dbReference type="ChEBI" id="CHEBI:78529"/>
        <dbReference type="EC" id="2.3.2.3"/>
    </reaction>
</comment>
<dbReference type="GO" id="GO:0055091">
    <property type="term" value="P:phospholipid homeostasis"/>
    <property type="evidence" value="ECO:0007669"/>
    <property type="project" value="TreeGrafter"/>
</dbReference>
<evidence type="ECO:0000256" key="6">
    <source>
        <dbReference type="ARBA" id="ARBA00022679"/>
    </source>
</evidence>
<dbReference type="InterPro" id="IPR016181">
    <property type="entry name" value="Acyl_CoA_acyltransferase"/>
</dbReference>
<dbReference type="Pfam" id="PF03706">
    <property type="entry name" value="LPG_synthase_TM"/>
    <property type="match status" value="1"/>
</dbReference>
<keyword evidence="6" id="KW-0808">Transferase</keyword>
<feature type="transmembrane region" description="Helical" evidence="14">
    <location>
        <begin position="111"/>
        <end position="133"/>
    </location>
</feature>
<feature type="transmembrane region" description="Helical" evidence="14">
    <location>
        <begin position="523"/>
        <end position="544"/>
    </location>
</feature>
<dbReference type="GO" id="GO:0050071">
    <property type="term" value="F:phosphatidylglycerol lysyltransferase activity"/>
    <property type="evidence" value="ECO:0007669"/>
    <property type="project" value="UniProtKB-EC"/>
</dbReference>
<dbReference type="PANTHER" id="PTHR34697:SF2">
    <property type="entry name" value="PHOSPHATIDYLGLYCEROL LYSYLTRANSFERASE"/>
    <property type="match status" value="1"/>
</dbReference>
<feature type="transmembrane region" description="Helical" evidence="14">
    <location>
        <begin position="424"/>
        <end position="442"/>
    </location>
</feature>
<organism evidence="16 17">
    <name type="scientific">Labrys okinawensis</name>
    <dbReference type="NCBI Taxonomy" id="346911"/>
    <lineage>
        <taxon>Bacteria</taxon>
        <taxon>Pseudomonadati</taxon>
        <taxon>Pseudomonadota</taxon>
        <taxon>Alphaproteobacteria</taxon>
        <taxon>Hyphomicrobiales</taxon>
        <taxon>Xanthobacteraceae</taxon>
        <taxon>Labrys</taxon>
    </lineage>
</organism>
<keyword evidence="7 14" id="KW-0812">Transmembrane</keyword>
<keyword evidence="8 14" id="KW-1133">Transmembrane helix</keyword>
<reference evidence="16 17" key="1">
    <citation type="submission" date="2018-02" db="EMBL/GenBank/DDBJ databases">
        <title>Whole genome sequencing of endophytic bacterium.</title>
        <authorList>
            <person name="Eedara R."/>
            <person name="Podile A.R."/>
        </authorList>
    </citation>
    <scope>NUCLEOTIDE SEQUENCE [LARGE SCALE GENOMIC DNA]</scope>
    <source>
        <strain evidence="16 17">RP1T</strain>
    </source>
</reference>
<evidence type="ECO:0000256" key="9">
    <source>
        <dbReference type="ARBA" id="ARBA00023098"/>
    </source>
</evidence>
<dbReference type="EMBL" id="PUEJ01000009">
    <property type="protein sequence ID" value="PRH85199.1"/>
    <property type="molecule type" value="Genomic_DNA"/>
</dbReference>
<dbReference type="RefSeq" id="WP_105864291.1">
    <property type="nucleotide sequence ID" value="NZ_PUEJ01000009.1"/>
</dbReference>
<feature type="transmembrane region" description="Helical" evidence="14">
    <location>
        <begin position="399"/>
        <end position="419"/>
    </location>
</feature>
<dbReference type="GO" id="GO:0005886">
    <property type="term" value="C:plasma membrane"/>
    <property type="evidence" value="ECO:0007669"/>
    <property type="project" value="UniProtKB-SubCell"/>
</dbReference>
<feature type="domain" description="Phosphatidylglycerol lysyltransferase C-terminal" evidence="15">
    <location>
        <begin position="568"/>
        <end position="849"/>
    </location>
</feature>
<evidence type="ECO:0000256" key="3">
    <source>
        <dbReference type="ARBA" id="ARBA00012014"/>
    </source>
</evidence>
<dbReference type="SUPFAM" id="SSF55729">
    <property type="entry name" value="Acyl-CoA N-acyltransferases (Nat)"/>
    <property type="match status" value="1"/>
</dbReference>
<dbReference type="EC" id="2.3.2.3" evidence="3"/>
<feature type="transmembrane region" description="Helical" evidence="14">
    <location>
        <begin position="191"/>
        <end position="213"/>
    </location>
</feature>
<comment type="caution">
    <text evidence="16">The sequence shown here is derived from an EMBL/GenBank/DDBJ whole genome shotgun (WGS) entry which is preliminary data.</text>
</comment>
<sequence length="885" mass="94336">MTAKRDENKPAARLLVLPPGNERLSTVRRLLRRVPWRYVGPILSIGLFVGALIVLASILRGVEPEKVVAAFTATPTWAIALSILFTALSYLALTGYDGLALRQIGAKDIPYSTAAIGSFTSYAISYTLGVPLLTAGAVRYRVYGGAGLSAPQIAALTLVCTLTFWLGMGAVLALGLVLVPGSVAGVDHLPVSLNMSIGVAIIAVILGYVGYVSTGRRVVAVEGWSMPLPGGKVTVAQIVLGVFDVCAGAGALYILLPDQAANVPFFTFMVIYVLAAFLGVLSHAPGGIGVFETTMLIALPTIAKDDLLGRIILYRVIYYFVPFALALAILGAYELARRRHVVGKMVDQVAGIMKPLAPILVAGAMFLAGGALLITGAVPATEARRILLTNLVPLPVVEIAHIVVSLSGVALLFLARGLIRRMEAAWRAAMIVLVVATVATLLRSADWRFMLTLCCALMVLALSRPAFPRGAWLFGIDYSPLLLGAIAAMLAVTVWIGFFAFRFVHYSPELWHTFGYGDEMSRFLRSTSLAVAAAIVIGILSAYWKGGIGLVPAASIDISGLVARVPSAEARLALLPGQMLLANDQGNAAMVVARAGASSIALGDPMGNPALVQDLLWVFGERAEQQRLWPVILSASPRMRADYLEAGLTLTPIGDHASLDLAGLPDEPYVGANAIFSWADIHALSLDLVPAGATATIMPTLEAVSRSWLAGTGRSEGHFVVGRFSPGWIRTNDCAILRRAGEIVGFAVVMRSADNEEWAVDILRYLPELGISALDFMLLRLIRLAKARGAKRFDLGLTPNPAQAGENLGPAWRRVTPLLFRFGDHIPNFDALRGFKARFNPRFEPRYLACTAGFALPHILQDVTTLIEKGGDGEVRAGKASPARS</sequence>
<proteinExistence type="inferred from homology"/>
<keyword evidence="5" id="KW-1003">Cell membrane</keyword>
<feature type="transmembrane region" description="Helical" evidence="14">
    <location>
        <begin position="263"/>
        <end position="284"/>
    </location>
</feature>
<accession>A0A2S9Q784</accession>
<dbReference type="InterPro" id="IPR024320">
    <property type="entry name" value="LPG_synthase_C"/>
</dbReference>
<comment type="similarity">
    <text evidence="2">Belongs to the LPG synthase family.</text>
</comment>
<keyword evidence="11" id="KW-0046">Antibiotic resistance</keyword>